<evidence type="ECO:0000313" key="8">
    <source>
        <dbReference type="Proteomes" id="UP000245119"/>
    </source>
</evidence>
<dbReference type="EMBL" id="PZQS01000012">
    <property type="protein sequence ID" value="PVD20810.1"/>
    <property type="molecule type" value="Genomic_DNA"/>
</dbReference>
<feature type="domain" description="HMG box" evidence="6">
    <location>
        <begin position="317"/>
        <end position="385"/>
    </location>
</feature>
<feature type="region of interest" description="Disordered" evidence="5">
    <location>
        <begin position="211"/>
        <end position="234"/>
    </location>
</feature>
<keyword evidence="3 4" id="KW-0539">Nucleus</keyword>
<reference evidence="7 8" key="1">
    <citation type="submission" date="2018-04" db="EMBL/GenBank/DDBJ databases">
        <title>The genome of golden apple snail Pomacea canaliculata provides insight into stress tolerance and invasive adaptation.</title>
        <authorList>
            <person name="Liu C."/>
            <person name="Liu B."/>
            <person name="Ren Y."/>
            <person name="Zhang Y."/>
            <person name="Wang H."/>
            <person name="Li S."/>
            <person name="Jiang F."/>
            <person name="Yin L."/>
            <person name="Zhang G."/>
            <person name="Qian W."/>
            <person name="Fan W."/>
        </authorList>
    </citation>
    <scope>NUCLEOTIDE SEQUENCE [LARGE SCALE GENOMIC DNA]</scope>
    <source>
        <strain evidence="7">SZHN2017</strain>
        <tissue evidence="7">Muscle</tissue>
    </source>
</reference>
<dbReference type="GO" id="GO:0006357">
    <property type="term" value="P:regulation of transcription by RNA polymerase II"/>
    <property type="evidence" value="ECO:0007669"/>
    <property type="project" value="TreeGrafter"/>
</dbReference>
<dbReference type="SMART" id="SM00398">
    <property type="entry name" value="HMG"/>
    <property type="match status" value="1"/>
</dbReference>
<evidence type="ECO:0000256" key="2">
    <source>
        <dbReference type="ARBA" id="ARBA00023125"/>
    </source>
</evidence>
<feature type="compositionally biased region" description="Low complexity" evidence="5">
    <location>
        <begin position="289"/>
        <end position="300"/>
    </location>
</feature>
<dbReference type="PANTHER" id="PTHR45781:SF1">
    <property type="entry name" value="HMG BOX DOMAIN-CONTAINING PROTEIN"/>
    <property type="match status" value="1"/>
</dbReference>
<accession>A0A2T7NI04</accession>
<sequence length="549" mass="58131">MSLPGANTHATDQDFMSQYLATEFGDDDFDLSSFTMPSEQDRSKNVIPQPPPQQQQQQAPRQPHIYISSSVGHGGQALGAMQPMSLAPNMAMSECVAGGMVGEGEMDSLAPKFPPQNFDVPDISLLNSVTSSGANIFQSLSSVLNTTPSHVSQAASGVYMGDMLTSSAPSTMHMTVVQTSSSQQQQQQQVGQLSTISQSQMAQHLNFQTALAMSTSPASSHSSSPGRETSEDSDDCLPLAQLVSMKRAASGVPMATGEPVPSVMLASVEARVLPGVSPSVQAGGGGPASDGSDAAGGSPAKKQRPLKKKKKKDPNEPQKPVSAYALFFRDTQAAIKGQNPSASFGEVSKIVASMWDGLDVQSKEVYKKKTELAKKEYLKQLAAYRASQVSQSAAEESINMEKSPSPPSLQPMTLASTAGTGAQAVNAVSDIHTVPQQQMQSQQLMGQYPSPPHLQEVPVSSYPNLASPTTLDPMIPSPHDNGLFPQPAIHEMPPHANALCVRDGCHNMAVENPGWDAEYCSNECVVTHCRDIFTAWVAARGGSSAFTVK</sequence>
<dbReference type="InterPro" id="IPR051365">
    <property type="entry name" value="TOX_HMG-box_domain"/>
</dbReference>
<dbReference type="SUPFAM" id="SSF47095">
    <property type="entry name" value="HMG-box"/>
    <property type="match status" value="1"/>
</dbReference>
<comment type="caution">
    <text evidence="7">The sequence shown here is derived from an EMBL/GenBank/DDBJ whole genome shotgun (WGS) entry which is preliminary data.</text>
</comment>
<keyword evidence="8" id="KW-1185">Reference proteome</keyword>
<evidence type="ECO:0000256" key="3">
    <source>
        <dbReference type="ARBA" id="ARBA00023242"/>
    </source>
</evidence>
<keyword evidence="2 4" id="KW-0238">DNA-binding</keyword>
<dbReference type="AlphaFoldDB" id="A0A2T7NI04"/>
<dbReference type="Gene3D" id="1.10.30.10">
    <property type="entry name" value="High mobility group box domain"/>
    <property type="match status" value="1"/>
</dbReference>
<dbReference type="PRINTS" id="PR00886">
    <property type="entry name" value="HIGHMOBLTY12"/>
</dbReference>
<comment type="subcellular location">
    <subcellularLocation>
        <location evidence="1">Nucleus</location>
    </subcellularLocation>
</comment>
<evidence type="ECO:0000256" key="5">
    <source>
        <dbReference type="SAM" id="MobiDB-lite"/>
    </source>
</evidence>
<dbReference type="PROSITE" id="PS50118">
    <property type="entry name" value="HMG_BOX_2"/>
    <property type="match status" value="1"/>
</dbReference>
<dbReference type="GO" id="GO:0005634">
    <property type="term" value="C:nucleus"/>
    <property type="evidence" value="ECO:0007669"/>
    <property type="project" value="UniProtKB-SubCell"/>
</dbReference>
<dbReference type="Pfam" id="PF00505">
    <property type="entry name" value="HMG_box"/>
    <property type="match status" value="1"/>
</dbReference>
<dbReference type="CDD" id="cd21995">
    <property type="entry name" value="HMG-box_TOX-like"/>
    <property type="match status" value="1"/>
</dbReference>
<dbReference type="GO" id="GO:0031490">
    <property type="term" value="F:chromatin DNA binding"/>
    <property type="evidence" value="ECO:0007669"/>
    <property type="project" value="TreeGrafter"/>
</dbReference>
<dbReference type="STRING" id="400727.A0A2T7NI04"/>
<feature type="compositionally biased region" description="Low complexity" evidence="5">
    <location>
        <begin position="54"/>
        <end position="63"/>
    </location>
</feature>
<dbReference type="PANTHER" id="PTHR45781">
    <property type="entry name" value="AGAP000281-PA"/>
    <property type="match status" value="1"/>
</dbReference>
<feature type="region of interest" description="Disordered" evidence="5">
    <location>
        <begin position="30"/>
        <end position="71"/>
    </location>
</feature>
<evidence type="ECO:0000256" key="1">
    <source>
        <dbReference type="ARBA" id="ARBA00004123"/>
    </source>
</evidence>
<name>A0A2T7NI04_POMCA</name>
<organism evidence="7 8">
    <name type="scientific">Pomacea canaliculata</name>
    <name type="common">Golden apple snail</name>
    <dbReference type="NCBI Taxonomy" id="400727"/>
    <lineage>
        <taxon>Eukaryota</taxon>
        <taxon>Metazoa</taxon>
        <taxon>Spiralia</taxon>
        <taxon>Lophotrochozoa</taxon>
        <taxon>Mollusca</taxon>
        <taxon>Gastropoda</taxon>
        <taxon>Caenogastropoda</taxon>
        <taxon>Architaenioglossa</taxon>
        <taxon>Ampullarioidea</taxon>
        <taxon>Ampullariidae</taxon>
        <taxon>Pomacea</taxon>
    </lineage>
</organism>
<evidence type="ECO:0000256" key="4">
    <source>
        <dbReference type="PROSITE-ProRule" id="PRU00267"/>
    </source>
</evidence>
<feature type="DNA-binding region" description="HMG box" evidence="4">
    <location>
        <begin position="317"/>
        <end position="385"/>
    </location>
</feature>
<gene>
    <name evidence="7" type="ORF">C0Q70_18971</name>
</gene>
<dbReference type="InterPro" id="IPR036910">
    <property type="entry name" value="HMG_box_dom_sf"/>
</dbReference>
<dbReference type="Proteomes" id="UP000245119">
    <property type="component" value="Linkage Group LG12"/>
</dbReference>
<dbReference type="FunFam" id="1.10.30.10:FF:000005">
    <property type="entry name" value="TOX high mobility group box family member 3"/>
    <property type="match status" value="1"/>
</dbReference>
<proteinExistence type="predicted"/>
<evidence type="ECO:0000313" key="7">
    <source>
        <dbReference type="EMBL" id="PVD20810.1"/>
    </source>
</evidence>
<evidence type="ECO:0000259" key="6">
    <source>
        <dbReference type="PROSITE" id="PS50118"/>
    </source>
</evidence>
<dbReference type="InterPro" id="IPR009071">
    <property type="entry name" value="HMG_box_dom"/>
</dbReference>
<feature type="region of interest" description="Disordered" evidence="5">
    <location>
        <begin position="277"/>
        <end position="320"/>
    </location>
</feature>
<dbReference type="OrthoDB" id="10027956at2759"/>
<feature type="compositionally biased region" description="Low complexity" evidence="5">
    <location>
        <begin position="214"/>
        <end position="224"/>
    </location>
</feature>
<protein>
    <recommendedName>
        <fullName evidence="6">HMG box domain-containing protein</fullName>
    </recommendedName>
</protein>
<feature type="compositionally biased region" description="Basic residues" evidence="5">
    <location>
        <begin position="301"/>
        <end position="312"/>
    </location>
</feature>